<evidence type="ECO:0000313" key="1">
    <source>
        <dbReference type="EMBL" id="KAK1585594.1"/>
    </source>
</evidence>
<dbReference type="AlphaFoldDB" id="A0AAD8V4C6"/>
<dbReference type="PANTHER" id="PTHR47843">
    <property type="entry name" value="BTB DOMAIN-CONTAINING PROTEIN-RELATED"/>
    <property type="match status" value="1"/>
</dbReference>
<dbReference type="GeneID" id="85446488"/>
<organism evidence="1 2">
    <name type="scientific">Colletotrichum navitas</name>
    <dbReference type="NCBI Taxonomy" id="681940"/>
    <lineage>
        <taxon>Eukaryota</taxon>
        <taxon>Fungi</taxon>
        <taxon>Dikarya</taxon>
        <taxon>Ascomycota</taxon>
        <taxon>Pezizomycotina</taxon>
        <taxon>Sordariomycetes</taxon>
        <taxon>Hypocreomycetidae</taxon>
        <taxon>Glomerellales</taxon>
        <taxon>Glomerellaceae</taxon>
        <taxon>Colletotrichum</taxon>
        <taxon>Colletotrichum graminicola species complex</taxon>
    </lineage>
</organism>
<proteinExistence type="predicted"/>
<keyword evidence="2" id="KW-1185">Reference proteome</keyword>
<dbReference type="InterPro" id="IPR011333">
    <property type="entry name" value="SKP1/BTB/POZ_sf"/>
</dbReference>
<evidence type="ECO:0000313" key="2">
    <source>
        <dbReference type="Proteomes" id="UP001230504"/>
    </source>
</evidence>
<comment type="caution">
    <text evidence="1">The sequence shown here is derived from an EMBL/GenBank/DDBJ whole genome shotgun (WGS) entry which is preliminary data.</text>
</comment>
<dbReference type="Gene3D" id="3.30.710.10">
    <property type="entry name" value="Potassium Channel Kv1.1, Chain A"/>
    <property type="match status" value="1"/>
</dbReference>
<name>A0AAD8V4C6_9PEZI</name>
<dbReference type="Proteomes" id="UP001230504">
    <property type="component" value="Unassembled WGS sequence"/>
</dbReference>
<gene>
    <name evidence="1" type="ORF">LY79DRAFT_635028</name>
</gene>
<dbReference type="EMBL" id="JAHLJV010000043">
    <property type="protein sequence ID" value="KAK1585594.1"/>
    <property type="molecule type" value="Genomic_DNA"/>
</dbReference>
<protein>
    <recommendedName>
        <fullName evidence="3">BTB domain-containing protein</fullName>
    </recommendedName>
</protein>
<accession>A0AAD8V4C6</accession>
<dbReference type="PANTHER" id="PTHR47843:SF2">
    <property type="entry name" value="BTB DOMAIN-CONTAINING PROTEIN"/>
    <property type="match status" value="1"/>
</dbReference>
<evidence type="ECO:0008006" key="3">
    <source>
        <dbReference type="Google" id="ProtNLM"/>
    </source>
</evidence>
<sequence length="269" mass="30551">MSLKRKSNMEDILKSGSIKFIIGSEKTEFTVHSMSIATLSQALHSLVSTGRPGVVVKSVTWSNVETSTFVNLMEYAYSKDYSTPELTKTDEAVEAISLHTWMLGISQEDESPQKSSAQYRFCQQHFSPNTTASDGAITESSFATEAWLKDIQQQHLTGYETVFRTHTNLYILADRWRIADLNDLCLRKIRLTLIHAPRTKELFIALFLTIPTVYNNTFDNDPLRSLLVRYCISSMACIMGQEGDNRMAPLLRRLPHFAADLLLKMPHDY</sequence>
<reference evidence="1" key="1">
    <citation type="submission" date="2021-06" db="EMBL/GenBank/DDBJ databases">
        <title>Comparative genomics, transcriptomics and evolutionary studies reveal genomic signatures of adaptation to plant cell wall in hemibiotrophic fungi.</title>
        <authorList>
            <consortium name="DOE Joint Genome Institute"/>
            <person name="Baroncelli R."/>
            <person name="Diaz J.F."/>
            <person name="Benocci T."/>
            <person name="Peng M."/>
            <person name="Battaglia E."/>
            <person name="Haridas S."/>
            <person name="Andreopoulos W."/>
            <person name="Labutti K."/>
            <person name="Pangilinan J."/>
            <person name="Floch G.L."/>
            <person name="Makela M.R."/>
            <person name="Henrissat B."/>
            <person name="Grigoriev I.V."/>
            <person name="Crouch J.A."/>
            <person name="De Vries R.P."/>
            <person name="Sukno S.A."/>
            <person name="Thon M.R."/>
        </authorList>
    </citation>
    <scope>NUCLEOTIDE SEQUENCE</scope>
    <source>
        <strain evidence="1">CBS 125086</strain>
    </source>
</reference>
<dbReference type="RefSeq" id="XP_060412615.1">
    <property type="nucleotide sequence ID" value="XM_060562248.1"/>
</dbReference>